<protein>
    <submittedName>
        <fullName evidence="2">Uncharacterized protein</fullName>
    </submittedName>
</protein>
<dbReference type="AlphaFoldDB" id="A0A0K0EUN9"/>
<reference evidence="1" key="1">
    <citation type="submission" date="2014-07" db="EMBL/GenBank/DDBJ databases">
        <authorList>
            <person name="Martin A.A"/>
            <person name="De Silva N."/>
        </authorList>
    </citation>
    <scope>NUCLEOTIDE SEQUENCE</scope>
</reference>
<evidence type="ECO:0000313" key="1">
    <source>
        <dbReference type="Proteomes" id="UP000035680"/>
    </source>
</evidence>
<dbReference type="WBParaSite" id="SVE_0023300.1">
    <property type="protein sequence ID" value="SVE_0023300.1"/>
    <property type="gene ID" value="SVE_0023300"/>
</dbReference>
<accession>A0A0K0EUN9</accession>
<reference evidence="2" key="2">
    <citation type="submission" date="2015-08" db="UniProtKB">
        <authorList>
            <consortium name="WormBaseParasite"/>
        </authorList>
    </citation>
    <scope>IDENTIFICATION</scope>
</reference>
<dbReference type="Proteomes" id="UP000035680">
    <property type="component" value="Unassembled WGS sequence"/>
</dbReference>
<evidence type="ECO:0000313" key="2">
    <source>
        <dbReference type="WBParaSite" id="SVE_0023300.1"/>
    </source>
</evidence>
<organism evidence="1 2">
    <name type="scientific">Strongyloides venezuelensis</name>
    <name type="common">Threadworm</name>
    <dbReference type="NCBI Taxonomy" id="75913"/>
    <lineage>
        <taxon>Eukaryota</taxon>
        <taxon>Metazoa</taxon>
        <taxon>Ecdysozoa</taxon>
        <taxon>Nematoda</taxon>
        <taxon>Chromadorea</taxon>
        <taxon>Rhabditida</taxon>
        <taxon>Tylenchina</taxon>
        <taxon>Panagrolaimomorpha</taxon>
        <taxon>Strongyloidoidea</taxon>
        <taxon>Strongyloididae</taxon>
        <taxon>Strongyloides</taxon>
    </lineage>
</organism>
<sequence length="140" mass="16214">MEEFELKDISKMNFLKYLTIFVLLGIQYSFQDSSVEDFPSSDENNVVDYNYPELKILPDALQSIETNEVETYNLNSNVGESNSKEKKVFFRTPIIKKKKIDAVKKTKKAFKKSSKTIKGTFKKGRDRVKRFFKGKKSSSS</sequence>
<proteinExistence type="predicted"/>
<keyword evidence="1" id="KW-1185">Reference proteome</keyword>
<name>A0A0K0EUN9_STRVS</name>